<evidence type="ECO:0000256" key="1">
    <source>
        <dbReference type="ARBA" id="ARBA00022596"/>
    </source>
</evidence>
<gene>
    <name evidence="4" type="primary">hypA</name>
    <name evidence="5" type="ORF">A8806_11974</name>
</gene>
<dbReference type="OrthoDB" id="9800361at2"/>
<evidence type="ECO:0000256" key="4">
    <source>
        <dbReference type="HAMAP-Rule" id="MF_00213"/>
    </source>
</evidence>
<evidence type="ECO:0000256" key="2">
    <source>
        <dbReference type="ARBA" id="ARBA00022723"/>
    </source>
</evidence>
<evidence type="ECO:0000313" key="6">
    <source>
        <dbReference type="Proteomes" id="UP000245845"/>
    </source>
</evidence>
<dbReference type="PANTHER" id="PTHR34535:SF3">
    <property type="entry name" value="HYDROGENASE MATURATION FACTOR HYPA"/>
    <property type="match status" value="1"/>
</dbReference>
<accession>A0A2Y9BLH3</accession>
<dbReference type="Gene3D" id="3.30.2320.80">
    <property type="match status" value="1"/>
</dbReference>
<evidence type="ECO:0000313" key="5">
    <source>
        <dbReference type="EMBL" id="PWJ21584.1"/>
    </source>
</evidence>
<dbReference type="PIRSF" id="PIRSF004761">
    <property type="entry name" value="Hydrgn_mat_HypA"/>
    <property type="match status" value="1"/>
</dbReference>
<name>A0A2Y9BLH3_9FIRM</name>
<dbReference type="GO" id="GO:0051604">
    <property type="term" value="P:protein maturation"/>
    <property type="evidence" value="ECO:0007669"/>
    <property type="project" value="InterPro"/>
</dbReference>
<dbReference type="EMBL" id="QGDL01000019">
    <property type="protein sequence ID" value="PWJ21584.1"/>
    <property type="molecule type" value="Genomic_DNA"/>
</dbReference>
<keyword evidence="1 4" id="KW-0533">Nickel</keyword>
<dbReference type="InterPro" id="IPR000688">
    <property type="entry name" value="HypA/HybF"/>
</dbReference>
<reference evidence="5 6" key="1">
    <citation type="submission" date="2018-05" db="EMBL/GenBank/DDBJ databases">
        <title>The Hungate 1000. A catalogue of reference genomes from the rumen microbiome.</title>
        <authorList>
            <person name="Kelly W."/>
        </authorList>
    </citation>
    <scope>NUCLEOTIDE SEQUENCE [LARGE SCALE GENOMIC DNA]</scope>
    <source>
        <strain evidence="5 6">NLAE-zl-C242</strain>
    </source>
</reference>
<keyword evidence="6" id="KW-1185">Reference proteome</keyword>
<feature type="binding site" evidence="4">
    <location>
        <position position="90"/>
    </location>
    <ligand>
        <name>Zn(2+)</name>
        <dbReference type="ChEBI" id="CHEBI:29105"/>
    </ligand>
</feature>
<evidence type="ECO:0000256" key="3">
    <source>
        <dbReference type="ARBA" id="ARBA00022833"/>
    </source>
</evidence>
<dbReference type="HAMAP" id="MF_00213">
    <property type="entry name" value="HypA_HybF"/>
    <property type="match status" value="1"/>
</dbReference>
<dbReference type="GO" id="GO:0016151">
    <property type="term" value="F:nickel cation binding"/>
    <property type="evidence" value="ECO:0007669"/>
    <property type="project" value="UniProtKB-UniRule"/>
</dbReference>
<dbReference type="RefSeq" id="WP_109733621.1">
    <property type="nucleotide sequence ID" value="NZ_BAAACK010000002.1"/>
</dbReference>
<feature type="binding site" evidence="4">
    <location>
        <position position="74"/>
    </location>
    <ligand>
        <name>Zn(2+)</name>
        <dbReference type="ChEBI" id="CHEBI:29105"/>
    </ligand>
</feature>
<feature type="binding site" evidence="4">
    <location>
        <position position="77"/>
    </location>
    <ligand>
        <name>Zn(2+)</name>
        <dbReference type="ChEBI" id="CHEBI:29105"/>
    </ligand>
</feature>
<comment type="similarity">
    <text evidence="4">Belongs to the HypA/HybF family.</text>
</comment>
<dbReference type="AlphaFoldDB" id="A0A2Y9BLH3"/>
<dbReference type="Pfam" id="PF01155">
    <property type="entry name" value="HypA"/>
    <property type="match status" value="1"/>
</dbReference>
<comment type="function">
    <text evidence="4">Involved in the maturation of [NiFe] hydrogenases. Required for nickel insertion into the metal center of the hydrogenase.</text>
</comment>
<proteinExistence type="inferred from homology"/>
<keyword evidence="2 4" id="KW-0479">Metal-binding</keyword>
<dbReference type="Proteomes" id="UP000245845">
    <property type="component" value="Unassembled WGS sequence"/>
</dbReference>
<dbReference type="PANTHER" id="PTHR34535">
    <property type="entry name" value="HYDROGENASE MATURATION FACTOR HYPA"/>
    <property type="match status" value="1"/>
</dbReference>
<comment type="caution">
    <text evidence="5">The sequence shown here is derived from an EMBL/GenBank/DDBJ whole genome shotgun (WGS) entry which is preliminary data.</text>
</comment>
<feature type="binding site" evidence="4">
    <location>
        <position position="2"/>
    </location>
    <ligand>
        <name>Ni(2+)</name>
        <dbReference type="ChEBI" id="CHEBI:49786"/>
    </ligand>
</feature>
<dbReference type="GO" id="GO:0008270">
    <property type="term" value="F:zinc ion binding"/>
    <property type="evidence" value="ECO:0007669"/>
    <property type="project" value="UniProtKB-UniRule"/>
</dbReference>
<protein>
    <recommendedName>
        <fullName evidence="4">Hydrogenase maturation factor HypA</fullName>
    </recommendedName>
</protein>
<sequence length="119" mass="13462">MHELGIVTYVAKSVSKIADENDIQKIAEVTLQIGEVSGIVGEYLIDCWNYFRKNYTVLTDATLQYETLSAVTYCEECGKEYETVQYGRICPNCGSEKTYLLTGNECMIKELKICEVSFT</sequence>
<keyword evidence="3 4" id="KW-0862">Zinc</keyword>
<organism evidence="5 6">
    <name type="scientific">Faecalicatena orotica</name>
    <dbReference type="NCBI Taxonomy" id="1544"/>
    <lineage>
        <taxon>Bacteria</taxon>
        <taxon>Bacillati</taxon>
        <taxon>Bacillota</taxon>
        <taxon>Clostridia</taxon>
        <taxon>Lachnospirales</taxon>
        <taxon>Lachnospiraceae</taxon>
        <taxon>Faecalicatena</taxon>
    </lineage>
</organism>
<feature type="binding site" evidence="4">
    <location>
        <position position="93"/>
    </location>
    <ligand>
        <name>Zn(2+)</name>
        <dbReference type="ChEBI" id="CHEBI:29105"/>
    </ligand>
</feature>